<dbReference type="EMBL" id="FORY01000003">
    <property type="protein sequence ID" value="SFJ30089.1"/>
    <property type="molecule type" value="Genomic_DNA"/>
</dbReference>
<dbReference type="Gene3D" id="3.40.190.290">
    <property type="match status" value="1"/>
</dbReference>
<dbReference type="GO" id="GO:0003700">
    <property type="term" value="F:DNA-binding transcription factor activity"/>
    <property type="evidence" value="ECO:0007669"/>
    <property type="project" value="InterPro"/>
</dbReference>
<keyword evidence="3 6" id="KW-0238">DNA-binding</keyword>
<sequence length="323" mass="36219">MKMMSLPQQQRFPWNLDWNLLRTFMVVVEQRGISKAADFLGLKQPTVSAALKRLEQTTGKQLIIRKPNEFTITRPGQALYTECAKIFGSISQLPSLLDVDKAELRGHLSIAITSSVMSEHFDDFLNRFAQTHPHVTYSFSVQESEDVETMISQNRASFGICLLSKMPKNLKTMVLYREFFGLFCGARHPLFAVEEIDPDALKGEPFVAFHTEAEGGPLEVIAHLRARAGFANTWRGVSSSLNEIRRMIMSNVGIGALPLHVARQDVLAGNIRQLPPYDALPMVNIYLVTNPARRQSDAEAAFLTACNAEFDAIDIEERTYGLE</sequence>
<dbReference type="GO" id="GO:0003677">
    <property type="term" value="F:DNA binding"/>
    <property type="evidence" value="ECO:0007669"/>
    <property type="project" value="UniProtKB-KW"/>
</dbReference>
<dbReference type="Pfam" id="PF03466">
    <property type="entry name" value="LysR_substrate"/>
    <property type="match status" value="1"/>
</dbReference>
<evidence type="ECO:0000256" key="1">
    <source>
        <dbReference type="ARBA" id="ARBA00009437"/>
    </source>
</evidence>
<protein>
    <submittedName>
        <fullName evidence="6">DNA-binding transcriptional regulator, LysR family</fullName>
    </submittedName>
</protein>
<feature type="domain" description="HTH lysR-type" evidence="5">
    <location>
        <begin position="16"/>
        <end position="73"/>
    </location>
</feature>
<evidence type="ECO:0000259" key="5">
    <source>
        <dbReference type="PROSITE" id="PS50931"/>
    </source>
</evidence>
<evidence type="ECO:0000256" key="4">
    <source>
        <dbReference type="ARBA" id="ARBA00023163"/>
    </source>
</evidence>
<keyword evidence="2" id="KW-0805">Transcription regulation</keyword>
<dbReference type="AlphaFoldDB" id="A0A1I3Q8Y8"/>
<dbReference type="PANTHER" id="PTHR30419">
    <property type="entry name" value="HTH-TYPE TRANSCRIPTIONAL REGULATOR YBHD"/>
    <property type="match status" value="1"/>
</dbReference>
<dbReference type="InterPro" id="IPR036390">
    <property type="entry name" value="WH_DNA-bd_sf"/>
</dbReference>
<dbReference type="Pfam" id="PF00126">
    <property type="entry name" value="HTH_1"/>
    <property type="match status" value="1"/>
</dbReference>
<dbReference type="SUPFAM" id="SSF46785">
    <property type="entry name" value="Winged helix' DNA-binding domain"/>
    <property type="match status" value="1"/>
</dbReference>
<dbReference type="InterPro" id="IPR000847">
    <property type="entry name" value="LysR_HTH_N"/>
</dbReference>
<dbReference type="PROSITE" id="PS50931">
    <property type="entry name" value="HTH_LYSR"/>
    <property type="match status" value="1"/>
</dbReference>
<evidence type="ECO:0000256" key="3">
    <source>
        <dbReference type="ARBA" id="ARBA00023125"/>
    </source>
</evidence>
<evidence type="ECO:0000256" key="2">
    <source>
        <dbReference type="ARBA" id="ARBA00023015"/>
    </source>
</evidence>
<dbReference type="SUPFAM" id="SSF53850">
    <property type="entry name" value="Periplasmic binding protein-like II"/>
    <property type="match status" value="1"/>
</dbReference>
<dbReference type="InterPro" id="IPR036388">
    <property type="entry name" value="WH-like_DNA-bd_sf"/>
</dbReference>
<name>A0A1I3Q8Y8_9RHOB</name>
<dbReference type="Proteomes" id="UP000183299">
    <property type="component" value="Unassembled WGS sequence"/>
</dbReference>
<accession>A0A1I3Q8Y8</accession>
<dbReference type="GO" id="GO:0005829">
    <property type="term" value="C:cytosol"/>
    <property type="evidence" value="ECO:0007669"/>
    <property type="project" value="TreeGrafter"/>
</dbReference>
<dbReference type="InterPro" id="IPR050950">
    <property type="entry name" value="HTH-type_LysR_regulators"/>
</dbReference>
<dbReference type="InterPro" id="IPR005119">
    <property type="entry name" value="LysR_subst-bd"/>
</dbReference>
<gene>
    <name evidence="6" type="ORF">SAMN04488138_103259</name>
</gene>
<reference evidence="6 7" key="1">
    <citation type="submission" date="2016-10" db="EMBL/GenBank/DDBJ databases">
        <authorList>
            <person name="de Groot N.N."/>
        </authorList>
    </citation>
    <scope>NUCLEOTIDE SEQUENCE [LARGE SCALE GENOMIC DNA]</scope>
    <source>
        <strain evidence="6 7">CGMCC 1.8891</strain>
    </source>
</reference>
<dbReference type="STRING" id="576117.SAMN04488138_103259"/>
<dbReference type="CDD" id="cd05466">
    <property type="entry name" value="PBP2_LTTR_substrate"/>
    <property type="match status" value="1"/>
</dbReference>
<organism evidence="6 7">
    <name type="scientific">Celeribacter halophilus</name>
    <dbReference type="NCBI Taxonomy" id="576117"/>
    <lineage>
        <taxon>Bacteria</taxon>
        <taxon>Pseudomonadati</taxon>
        <taxon>Pseudomonadota</taxon>
        <taxon>Alphaproteobacteria</taxon>
        <taxon>Rhodobacterales</taxon>
        <taxon>Roseobacteraceae</taxon>
        <taxon>Celeribacter</taxon>
    </lineage>
</organism>
<keyword evidence="4" id="KW-0804">Transcription</keyword>
<evidence type="ECO:0000313" key="7">
    <source>
        <dbReference type="Proteomes" id="UP000183299"/>
    </source>
</evidence>
<proteinExistence type="inferred from homology"/>
<keyword evidence="7" id="KW-1185">Reference proteome</keyword>
<dbReference type="PRINTS" id="PR00039">
    <property type="entry name" value="HTHLYSR"/>
</dbReference>
<dbReference type="Gene3D" id="1.10.10.10">
    <property type="entry name" value="Winged helix-like DNA-binding domain superfamily/Winged helix DNA-binding domain"/>
    <property type="match status" value="1"/>
</dbReference>
<evidence type="ECO:0000313" key="6">
    <source>
        <dbReference type="EMBL" id="SFJ30089.1"/>
    </source>
</evidence>
<comment type="similarity">
    <text evidence="1">Belongs to the LysR transcriptional regulatory family.</text>
</comment>